<dbReference type="EMBL" id="LRPN01000053">
    <property type="protein sequence ID" value="KWZ82581.1"/>
    <property type="molecule type" value="Genomic_DNA"/>
</dbReference>
<evidence type="ECO:0000313" key="2">
    <source>
        <dbReference type="Proteomes" id="UP000070376"/>
    </source>
</evidence>
<protein>
    <submittedName>
        <fullName evidence="1">Uncharacterized protein</fullName>
    </submittedName>
</protein>
<feature type="non-terminal residue" evidence="1">
    <location>
        <position position="1"/>
    </location>
</feature>
<proteinExistence type="predicted"/>
<evidence type="ECO:0000313" key="1">
    <source>
        <dbReference type="EMBL" id="KWZ82581.1"/>
    </source>
</evidence>
<comment type="caution">
    <text evidence="1">The sequence shown here is derived from an EMBL/GenBank/DDBJ whole genome shotgun (WGS) entry which is preliminary data.</text>
</comment>
<organism evidence="1 2">
    <name type="scientific">Heyndrickxia coagulans</name>
    <name type="common">Weizmannia coagulans</name>
    <dbReference type="NCBI Taxonomy" id="1398"/>
    <lineage>
        <taxon>Bacteria</taxon>
        <taxon>Bacillati</taxon>
        <taxon>Bacillota</taxon>
        <taxon>Bacilli</taxon>
        <taxon>Bacillales</taxon>
        <taxon>Bacillaceae</taxon>
        <taxon>Heyndrickxia</taxon>
    </lineage>
</organism>
<dbReference type="AlphaFoldDB" id="A0A133KSL1"/>
<gene>
    <name evidence="1" type="ORF">HMPREF3213_01717</name>
</gene>
<dbReference type="PATRIC" id="fig|1398.22.peg.1724"/>
<name>A0A133KSL1_HEYCO</name>
<dbReference type="Proteomes" id="UP000070376">
    <property type="component" value="Unassembled WGS sequence"/>
</dbReference>
<reference evidence="2" key="1">
    <citation type="submission" date="2016-01" db="EMBL/GenBank/DDBJ databases">
        <authorList>
            <person name="Mitreva M."/>
            <person name="Pepin K.H."/>
            <person name="Mihindukulasuriya K.A."/>
            <person name="Fulton R."/>
            <person name="Fronick C."/>
            <person name="O'Laughlin M."/>
            <person name="Miner T."/>
            <person name="Herter B."/>
            <person name="Rosa B.A."/>
            <person name="Cordes M."/>
            <person name="Tomlinson C."/>
            <person name="Wollam A."/>
            <person name="Palsikar V.B."/>
            <person name="Mardis E.R."/>
            <person name="Wilson R.K."/>
        </authorList>
    </citation>
    <scope>NUCLEOTIDE SEQUENCE [LARGE SCALE GENOMIC DNA]</scope>
    <source>
        <strain evidence="2">GED7749B</strain>
    </source>
</reference>
<accession>A0A133KSL1</accession>
<sequence>TASKCKVFYTFSIKSLHFIFDKSGQNPCQIWNFCLFSKPYVENGFRTSLRTGKYQGEYQTFNPPLEWDDFRNKPITFRIIEVRRGAMNITFGFGKKVMFDHIGFLVTKKELDKICHNARSMNWPVNTNDRRTFIGTPYGFRIELQSNADSIDGTRSSEKMEGLELILKKEGFERDLSKLLNSPVHFIRSKIGETPTISKAVMSGILISNQKDPNGVNVIGKVGETN</sequence>